<evidence type="ECO:0000256" key="2">
    <source>
        <dbReference type="SAM" id="MobiDB-lite"/>
    </source>
</evidence>
<dbReference type="NCBIfam" id="NF005385">
    <property type="entry name" value="PRK06930.1"/>
    <property type="match status" value="1"/>
</dbReference>
<dbReference type="RefSeq" id="WP_304414957.1">
    <property type="nucleotide sequence ID" value="NZ_OY569118.1"/>
</dbReference>
<dbReference type="InterPro" id="IPR014284">
    <property type="entry name" value="RNA_pol_sigma-70_dom"/>
</dbReference>
<dbReference type="InterPro" id="IPR013324">
    <property type="entry name" value="RNA_pol_sigma_r3/r4-like"/>
</dbReference>
<dbReference type="Pfam" id="PF08281">
    <property type="entry name" value="Sigma70_r4_2"/>
    <property type="match status" value="1"/>
</dbReference>
<keyword evidence="5" id="KW-1185">Reference proteome</keyword>
<dbReference type="NCBIfam" id="TIGR02937">
    <property type="entry name" value="sigma70-ECF"/>
    <property type="match status" value="1"/>
</dbReference>
<evidence type="ECO:0000313" key="5">
    <source>
        <dbReference type="Proteomes" id="UP001189619"/>
    </source>
</evidence>
<dbReference type="KEGG" id="bayd:BSPP4475_01550"/>
<protein>
    <submittedName>
        <fullName evidence="4">RNA polymerase sigma-70 factor, ECF subfamily</fullName>
    </submittedName>
</protein>
<gene>
    <name evidence="4" type="ORF">BSPP4475_01550</name>
</gene>
<feature type="domain" description="RNA polymerase sigma factor 70 region 4 type 2" evidence="3">
    <location>
        <begin position="123"/>
        <end position="174"/>
    </location>
</feature>
<feature type="region of interest" description="Disordered" evidence="2">
    <location>
        <begin position="35"/>
        <end position="57"/>
    </location>
</feature>
<dbReference type="GO" id="GO:0003677">
    <property type="term" value="F:DNA binding"/>
    <property type="evidence" value="ECO:0007669"/>
    <property type="project" value="InterPro"/>
</dbReference>
<accession>A0AA48M7N1</accession>
<dbReference type="Gene3D" id="1.10.10.10">
    <property type="entry name" value="Winged helix-like DNA-binding domain superfamily/Winged helix DNA-binding domain"/>
    <property type="match status" value="1"/>
</dbReference>
<evidence type="ECO:0000259" key="3">
    <source>
        <dbReference type="Pfam" id="PF08281"/>
    </source>
</evidence>
<dbReference type="Proteomes" id="UP001189619">
    <property type="component" value="Chromosome"/>
</dbReference>
<reference evidence="4" key="1">
    <citation type="submission" date="2023-07" db="EMBL/GenBank/DDBJ databases">
        <authorList>
            <person name="Ivanov I."/>
            <person name="Teneva D."/>
            <person name="Stoikov I."/>
        </authorList>
    </citation>
    <scope>NUCLEOTIDE SEQUENCE</scope>
    <source>
        <strain evidence="4">4475</strain>
    </source>
</reference>
<name>A0AA48M7N1_9BACL</name>
<dbReference type="SUPFAM" id="SSF88659">
    <property type="entry name" value="Sigma3 and sigma4 domains of RNA polymerase sigma factors"/>
    <property type="match status" value="1"/>
</dbReference>
<dbReference type="InterPro" id="IPR036388">
    <property type="entry name" value="WH-like_DNA-bd_sf"/>
</dbReference>
<dbReference type="InterPro" id="IPR013249">
    <property type="entry name" value="RNA_pol_sigma70_r4_t2"/>
</dbReference>
<dbReference type="EMBL" id="OY569118">
    <property type="protein sequence ID" value="CAJ1001010.1"/>
    <property type="molecule type" value="Genomic_DNA"/>
</dbReference>
<dbReference type="AlphaFoldDB" id="A0AA48M7N1"/>
<dbReference type="GO" id="GO:0016987">
    <property type="term" value="F:sigma factor activity"/>
    <property type="evidence" value="ECO:0007669"/>
    <property type="project" value="InterPro"/>
</dbReference>
<proteinExistence type="predicted"/>
<dbReference type="GO" id="GO:0006352">
    <property type="term" value="P:DNA-templated transcription initiation"/>
    <property type="evidence" value="ECO:0007669"/>
    <property type="project" value="InterPro"/>
</dbReference>
<sequence length="188" mass="21668">MQDLLKEYKETRKALECIQRRLKEHDDTDRIVRLEEAQKKTGKAKTTSNGDENKSERQIIGEMISDVEYVIEWLETGRRPGNRRGIERRAANQRVRLMDPIRMQAFVARSTAGSPANLTEWERQQIEDALCVLSERERECYVLAHGECFSYEDIANLLGISKSSVATHIKRAQAKISERLMNSLFLVG</sequence>
<evidence type="ECO:0000313" key="4">
    <source>
        <dbReference type="EMBL" id="CAJ1001010.1"/>
    </source>
</evidence>
<keyword evidence="1" id="KW-0175">Coiled coil</keyword>
<dbReference type="CDD" id="cd06171">
    <property type="entry name" value="Sigma70_r4"/>
    <property type="match status" value="1"/>
</dbReference>
<organism evidence="4 5">
    <name type="scientific">Brevibacillus aydinogluensis</name>
    <dbReference type="NCBI Taxonomy" id="927786"/>
    <lineage>
        <taxon>Bacteria</taxon>
        <taxon>Bacillati</taxon>
        <taxon>Bacillota</taxon>
        <taxon>Bacilli</taxon>
        <taxon>Bacillales</taxon>
        <taxon>Paenibacillaceae</taxon>
        <taxon>Brevibacillus</taxon>
    </lineage>
</organism>
<evidence type="ECO:0000256" key="1">
    <source>
        <dbReference type="SAM" id="Coils"/>
    </source>
</evidence>
<feature type="coiled-coil region" evidence="1">
    <location>
        <begin position="1"/>
        <end position="28"/>
    </location>
</feature>